<keyword evidence="4" id="KW-1185">Reference proteome</keyword>
<feature type="compositionally biased region" description="Low complexity" evidence="2">
    <location>
        <begin position="644"/>
        <end position="666"/>
    </location>
</feature>
<feature type="compositionally biased region" description="Basic and acidic residues" evidence="2">
    <location>
        <begin position="414"/>
        <end position="442"/>
    </location>
</feature>
<keyword evidence="1" id="KW-0175">Coiled coil</keyword>
<evidence type="ECO:0000313" key="3">
    <source>
        <dbReference type="EMBL" id="KAJ7697932.1"/>
    </source>
</evidence>
<feature type="compositionally biased region" description="Low complexity" evidence="2">
    <location>
        <begin position="368"/>
        <end position="392"/>
    </location>
</feature>
<name>A0AAD7GNX4_9AGAR</name>
<accession>A0AAD7GNX4</accession>
<feature type="compositionally biased region" description="Pro residues" evidence="2">
    <location>
        <begin position="613"/>
        <end position="643"/>
    </location>
</feature>
<organism evidence="3 4">
    <name type="scientific">Mycena metata</name>
    <dbReference type="NCBI Taxonomy" id="1033252"/>
    <lineage>
        <taxon>Eukaryota</taxon>
        <taxon>Fungi</taxon>
        <taxon>Dikarya</taxon>
        <taxon>Basidiomycota</taxon>
        <taxon>Agaricomycotina</taxon>
        <taxon>Agaricomycetes</taxon>
        <taxon>Agaricomycetidae</taxon>
        <taxon>Agaricales</taxon>
        <taxon>Marasmiineae</taxon>
        <taxon>Mycenaceae</taxon>
        <taxon>Mycena</taxon>
    </lineage>
</organism>
<feature type="region of interest" description="Disordered" evidence="2">
    <location>
        <begin position="504"/>
        <end position="683"/>
    </location>
</feature>
<dbReference type="EMBL" id="JARKIB010000602">
    <property type="protein sequence ID" value="KAJ7697932.1"/>
    <property type="molecule type" value="Genomic_DNA"/>
</dbReference>
<reference evidence="3" key="1">
    <citation type="submission" date="2023-03" db="EMBL/GenBank/DDBJ databases">
        <title>Massive genome expansion in bonnet fungi (Mycena s.s.) driven by repeated elements and novel gene families across ecological guilds.</title>
        <authorList>
            <consortium name="Lawrence Berkeley National Laboratory"/>
            <person name="Harder C.B."/>
            <person name="Miyauchi S."/>
            <person name="Viragh M."/>
            <person name="Kuo A."/>
            <person name="Thoen E."/>
            <person name="Andreopoulos B."/>
            <person name="Lu D."/>
            <person name="Skrede I."/>
            <person name="Drula E."/>
            <person name="Henrissat B."/>
            <person name="Morin E."/>
            <person name="Kohler A."/>
            <person name="Barry K."/>
            <person name="LaButti K."/>
            <person name="Morin E."/>
            <person name="Salamov A."/>
            <person name="Lipzen A."/>
            <person name="Mereny Z."/>
            <person name="Hegedus B."/>
            <person name="Baldrian P."/>
            <person name="Stursova M."/>
            <person name="Weitz H."/>
            <person name="Taylor A."/>
            <person name="Grigoriev I.V."/>
            <person name="Nagy L.G."/>
            <person name="Martin F."/>
            <person name="Kauserud H."/>
        </authorList>
    </citation>
    <scope>NUCLEOTIDE SEQUENCE</scope>
    <source>
        <strain evidence="3">CBHHK182m</strain>
    </source>
</reference>
<proteinExistence type="predicted"/>
<comment type="caution">
    <text evidence="3">The sequence shown here is derived from an EMBL/GenBank/DDBJ whole genome shotgun (WGS) entry which is preliminary data.</text>
</comment>
<evidence type="ECO:0000313" key="4">
    <source>
        <dbReference type="Proteomes" id="UP001215598"/>
    </source>
</evidence>
<dbReference type="AlphaFoldDB" id="A0AAD7GNX4"/>
<evidence type="ECO:0000256" key="1">
    <source>
        <dbReference type="SAM" id="Coils"/>
    </source>
</evidence>
<dbReference type="Proteomes" id="UP001215598">
    <property type="component" value="Unassembled WGS sequence"/>
</dbReference>
<feature type="region of interest" description="Disordered" evidence="2">
    <location>
        <begin position="358"/>
        <end position="489"/>
    </location>
</feature>
<feature type="compositionally biased region" description="Pro residues" evidence="2">
    <location>
        <begin position="555"/>
        <end position="581"/>
    </location>
</feature>
<gene>
    <name evidence="3" type="ORF">B0H16DRAFT_1484652</name>
</gene>
<feature type="compositionally biased region" description="Basic and acidic residues" evidence="2">
    <location>
        <begin position="504"/>
        <end position="549"/>
    </location>
</feature>
<protein>
    <submittedName>
        <fullName evidence="3">Uncharacterized protein</fullName>
    </submittedName>
</protein>
<feature type="compositionally biased region" description="Basic residues" evidence="2">
    <location>
        <begin position="401"/>
        <end position="413"/>
    </location>
</feature>
<sequence length="722" mass="79925">MTQRKRKRSATKHIAKKDRRNLKLWAEGARESILKPHIPGYTDALERGWRVERDYLLEVCNEFHAQIDWRLEDHEEPELPLPTYDKFAQRIEEELDAEELTMKRLKIETMNARIARWLKYRAQSLARPLKMDRTRINSPPKARQAFQQYMHESYETEIAPAVKARWEGSFVDLDAIDPDLLKTKKGHDAPFRAKVARKLFAKLAADEQEALRQRAKAEAQKARAEYVAAMKAGPSKSPEDRQKCIDNLGVFMTTVLRGVTEYTGLNGFAVFGGPIPAFGGELRTVHCAWGRNHAVPPVNFPQWSRPRFGRDVLDFMREYLRTAFTPIECVEAALPNTDDNELAGAKYTIADKLGFPSDSVDEFDSDSDSSSSGRSDSDSASGSDSDSGSGAESKVEGGDGKRKKKKATAKARVKAREKEKEKRDSKKEKKRQAAEDREKDAASKMSKKRKGHDEQEENSDPSRPKKKRAPPPPVEPEPEPELTYAQQRALNIATNKVALHKINREWAEKNPETAKVEAAERAKWERPKPRPIPRKDKSAPDAVEMRRSGGGDTPVSPPPPQAPPPPSPPLSNGAAPPPPPETSTYSHPPRPPPPLSNGAALTPPPETSTGLHHPPPPSSNGAAPTPPPETSMYSHPPPPPPLPSVNGTSSQSSGESSGSEGRAGMETDTAVTSPEGENRMGTNILNKFSSLRVTMLGQKKSNATFKLKFEVGGLRKDRVSMP</sequence>
<feature type="coiled-coil region" evidence="1">
    <location>
        <begin position="200"/>
        <end position="232"/>
    </location>
</feature>
<evidence type="ECO:0000256" key="2">
    <source>
        <dbReference type="SAM" id="MobiDB-lite"/>
    </source>
</evidence>